<sequence length="355" mass="40591">MSKFRLLLVEDNEQDREVCRDTIVRYRAQTHRDIELIECESLEEALEKIDNTFDGAIIDMKLAEQGNEGNQVIQIIEQSQLRIPVAILTGTPDPVNTDFVNIGVFKKGDPGAKYEDLLNIFWEIYDTGLTRIMGGRGIIESTLYQVFRGNLLPQKEKWMLYGSQSPEKTEKALLRHALSHLLQLLDDDGDRSYPEEMYLYPPLTAQIKTGSIVTERAGQVKYVVMNPACDLVMRAPNMCNTDRVLLAEIISQQRLFPDYPEAGYSNSQKGELQKAFKNNKAPYFHWLPKTNFFAGGFINFRNISTVPYDGFLEVYSQPEIQISASFIKDIIARFSIYYARQGQPDINFDNFITPA</sequence>
<gene>
    <name evidence="1" type="ordered locus">Spro_0569</name>
</gene>
<dbReference type="AlphaFoldDB" id="A8G985"/>
<dbReference type="SUPFAM" id="SSF52172">
    <property type="entry name" value="CheY-like"/>
    <property type="match status" value="1"/>
</dbReference>
<dbReference type="STRING" id="399741.Spro_0569"/>
<name>A8G985_SERP5</name>
<organism evidence="1">
    <name type="scientific">Serratia proteamaculans (strain 568)</name>
    <dbReference type="NCBI Taxonomy" id="399741"/>
    <lineage>
        <taxon>Bacteria</taxon>
        <taxon>Pseudomonadati</taxon>
        <taxon>Pseudomonadota</taxon>
        <taxon>Gammaproteobacteria</taxon>
        <taxon>Enterobacterales</taxon>
        <taxon>Yersiniaceae</taxon>
        <taxon>Serratia</taxon>
    </lineage>
</organism>
<dbReference type="eggNOG" id="COG0745">
    <property type="taxonomic scope" value="Bacteria"/>
</dbReference>
<accession>A8G985</accession>
<evidence type="ECO:0000313" key="1">
    <source>
        <dbReference type="EMBL" id="ABV39675.1"/>
    </source>
</evidence>
<dbReference type="KEGG" id="spe:Spro_0569"/>
<protein>
    <submittedName>
        <fullName evidence="1">Response regulator receiver protein</fullName>
    </submittedName>
</protein>
<dbReference type="HOGENOM" id="CLU_059872_0_0_6"/>
<dbReference type="InterPro" id="IPR011006">
    <property type="entry name" value="CheY-like_superfamily"/>
</dbReference>
<proteinExistence type="predicted"/>
<reference evidence="1" key="1">
    <citation type="submission" date="2007-09" db="EMBL/GenBank/DDBJ databases">
        <title>Complete sequence of chromosome of Serratia proteamaculans 568.</title>
        <authorList>
            <consortium name="US DOE Joint Genome Institute"/>
            <person name="Copeland A."/>
            <person name="Lucas S."/>
            <person name="Lapidus A."/>
            <person name="Barry K."/>
            <person name="Glavina del Rio T."/>
            <person name="Dalin E."/>
            <person name="Tice H."/>
            <person name="Pitluck S."/>
            <person name="Chain P."/>
            <person name="Malfatti S."/>
            <person name="Shin M."/>
            <person name="Vergez L."/>
            <person name="Schmutz J."/>
            <person name="Larimer F."/>
            <person name="Land M."/>
            <person name="Hauser L."/>
            <person name="Kyrpides N."/>
            <person name="Kim E."/>
            <person name="Taghavi S."/>
            <person name="Newman L."/>
            <person name="Vangronsveld J."/>
            <person name="van der Lelie D."/>
            <person name="Richardson P."/>
        </authorList>
    </citation>
    <scope>NUCLEOTIDE SEQUENCE [LARGE SCALE GENOMIC DNA]</scope>
    <source>
        <strain evidence="1">568</strain>
    </source>
</reference>
<dbReference type="Gene3D" id="3.40.50.2300">
    <property type="match status" value="1"/>
</dbReference>
<dbReference type="EMBL" id="CP000826">
    <property type="protein sequence ID" value="ABV39675.1"/>
    <property type="molecule type" value="Genomic_DNA"/>
</dbReference>